<reference evidence="1 4" key="1">
    <citation type="submission" date="2021-01" db="EMBL/GenBank/DDBJ databases">
        <title>Diatom-associated Roseobacters Show Island Model of Population Structure.</title>
        <authorList>
            <person name="Qu L."/>
            <person name="Feng X."/>
            <person name="Chen Y."/>
            <person name="Li L."/>
            <person name="Wang X."/>
            <person name="Hu Z."/>
            <person name="Wang H."/>
            <person name="Luo H."/>
        </authorList>
    </citation>
    <scope>NUCLEOTIDE SEQUENCE</scope>
    <source>
        <strain evidence="2 4">CC28-63</strain>
        <strain evidence="1">CC28-69</strain>
    </source>
</reference>
<dbReference type="GeneID" id="62643629"/>
<organism evidence="1 3">
    <name type="scientific">Marivita cryptomonadis</name>
    <dbReference type="NCBI Taxonomy" id="505252"/>
    <lineage>
        <taxon>Bacteria</taxon>
        <taxon>Pseudomonadati</taxon>
        <taxon>Pseudomonadota</taxon>
        <taxon>Alphaproteobacteria</taxon>
        <taxon>Rhodobacterales</taxon>
        <taxon>Roseobacteraceae</taxon>
        <taxon>Marivita</taxon>
    </lineage>
</organism>
<dbReference type="AlphaFoldDB" id="A0A9Q2P7E5"/>
<evidence type="ECO:0000313" key="4">
    <source>
        <dbReference type="Proteomes" id="UP000809440"/>
    </source>
</evidence>
<dbReference type="EMBL" id="JAFBXE010000001">
    <property type="protein sequence ID" value="MBM2410692.1"/>
    <property type="molecule type" value="Genomic_DNA"/>
</dbReference>
<dbReference type="RefSeq" id="WP_171046129.1">
    <property type="nucleotide sequence ID" value="NZ_JAFBWU010000001.1"/>
</dbReference>
<sequence length="54" mass="5772">MSKTEKLKLDEGATSTLPPEAFAEFQRATDTPGKQIPGLVRAAEKAQGLLKDAD</sequence>
<comment type="caution">
    <text evidence="1">The sequence shown here is derived from an EMBL/GenBank/DDBJ whole genome shotgun (WGS) entry which is preliminary data.</text>
</comment>
<dbReference type="EMBL" id="JAFBXF010000001">
    <property type="protein sequence ID" value="MBM2415359.1"/>
    <property type="molecule type" value="Genomic_DNA"/>
</dbReference>
<evidence type="ECO:0000313" key="1">
    <source>
        <dbReference type="EMBL" id="MBM2410692.1"/>
    </source>
</evidence>
<name>A0A9Q2P7E5_9RHOB</name>
<dbReference type="Proteomes" id="UP000755667">
    <property type="component" value="Unassembled WGS sequence"/>
</dbReference>
<protein>
    <submittedName>
        <fullName evidence="1">Uncharacterized protein</fullName>
    </submittedName>
</protein>
<keyword evidence="4" id="KW-1185">Reference proteome</keyword>
<evidence type="ECO:0000313" key="2">
    <source>
        <dbReference type="EMBL" id="MBM2415359.1"/>
    </source>
</evidence>
<gene>
    <name evidence="1" type="ORF">JQX41_00105</name>
    <name evidence="2" type="ORF">JQX48_00105</name>
</gene>
<dbReference type="Proteomes" id="UP000809440">
    <property type="component" value="Unassembled WGS sequence"/>
</dbReference>
<evidence type="ECO:0000313" key="3">
    <source>
        <dbReference type="Proteomes" id="UP000755667"/>
    </source>
</evidence>
<accession>A0A9Q2P7E5</accession>
<proteinExistence type="predicted"/>